<evidence type="ECO:0000313" key="2">
    <source>
        <dbReference type="Proteomes" id="UP000054217"/>
    </source>
</evidence>
<dbReference type="HOGENOM" id="CLU_3147281_0_0_1"/>
<keyword evidence="2" id="KW-1185">Reference proteome</keyword>
<sequence length="49" mass="5508">NNCAWPQIQKGIYYTLIMTTDFETEMGSTGLQLLSSDGHQGCQLRSRLT</sequence>
<organism evidence="1 2">
    <name type="scientific">Pisolithus tinctorius Marx 270</name>
    <dbReference type="NCBI Taxonomy" id="870435"/>
    <lineage>
        <taxon>Eukaryota</taxon>
        <taxon>Fungi</taxon>
        <taxon>Dikarya</taxon>
        <taxon>Basidiomycota</taxon>
        <taxon>Agaricomycotina</taxon>
        <taxon>Agaricomycetes</taxon>
        <taxon>Agaricomycetidae</taxon>
        <taxon>Boletales</taxon>
        <taxon>Sclerodermatineae</taxon>
        <taxon>Pisolithaceae</taxon>
        <taxon>Pisolithus</taxon>
    </lineage>
</organism>
<accession>A0A0C3NXJ1</accession>
<reference evidence="2" key="2">
    <citation type="submission" date="2015-01" db="EMBL/GenBank/DDBJ databases">
        <title>Evolutionary Origins and Diversification of the Mycorrhizal Mutualists.</title>
        <authorList>
            <consortium name="DOE Joint Genome Institute"/>
            <consortium name="Mycorrhizal Genomics Consortium"/>
            <person name="Kohler A."/>
            <person name="Kuo A."/>
            <person name="Nagy L.G."/>
            <person name="Floudas D."/>
            <person name="Copeland A."/>
            <person name="Barry K.W."/>
            <person name="Cichocki N."/>
            <person name="Veneault-Fourrey C."/>
            <person name="LaButti K."/>
            <person name="Lindquist E.A."/>
            <person name="Lipzen A."/>
            <person name="Lundell T."/>
            <person name="Morin E."/>
            <person name="Murat C."/>
            <person name="Riley R."/>
            <person name="Ohm R."/>
            <person name="Sun H."/>
            <person name="Tunlid A."/>
            <person name="Henrissat B."/>
            <person name="Grigoriev I.V."/>
            <person name="Hibbett D.S."/>
            <person name="Martin F."/>
        </authorList>
    </citation>
    <scope>NUCLEOTIDE SEQUENCE [LARGE SCALE GENOMIC DNA]</scope>
    <source>
        <strain evidence="2">Marx 270</strain>
    </source>
</reference>
<reference evidence="1 2" key="1">
    <citation type="submission" date="2014-04" db="EMBL/GenBank/DDBJ databases">
        <authorList>
            <consortium name="DOE Joint Genome Institute"/>
            <person name="Kuo A."/>
            <person name="Kohler A."/>
            <person name="Costa M.D."/>
            <person name="Nagy L.G."/>
            <person name="Floudas D."/>
            <person name="Copeland A."/>
            <person name="Barry K.W."/>
            <person name="Cichocki N."/>
            <person name="Veneault-Fourrey C."/>
            <person name="LaButti K."/>
            <person name="Lindquist E.A."/>
            <person name="Lipzen A."/>
            <person name="Lundell T."/>
            <person name="Morin E."/>
            <person name="Murat C."/>
            <person name="Sun H."/>
            <person name="Tunlid A."/>
            <person name="Henrissat B."/>
            <person name="Grigoriev I.V."/>
            <person name="Hibbett D.S."/>
            <person name="Martin F."/>
            <person name="Nordberg H.P."/>
            <person name="Cantor M.N."/>
            <person name="Hua S.X."/>
        </authorList>
    </citation>
    <scope>NUCLEOTIDE SEQUENCE [LARGE SCALE GENOMIC DNA]</scope>
    <source>
        <strain evidence="1 2">Marx 270</strain>
    </source>
</reference>
<dbReference type="EMBL" id="KN832001">
    <property type="protein sequence ID" value="KIN99848.1"/>
    <property type="molecule type" value="Genomic_DNA"/>
</dbReference>
<dbReference type="InParanoid" id="A0A0C3NXJ1"/>
<evidence type="ECO:0000313" key="1">
    <source>
        <dbReference type="EMBL" id="KIN99848.1"/>
    </source>
</evidence>
<protein>
    <submittedName>
        <fullName evidence="1">Uncharacterized protein</fullName>
    </submittedName>
</protein>
<name>A0A0C3NXJ1_PISTI</name>
<feature type="non-terminal residue" evidence="1">
    <location>
        <position position="1"/>
    </location>
</feature>
<proteinExistence type="predicted"/>
<dbReference type="Proteomes" id="UP000054217">
    <property type="component" value="Unassembled WGS sequence"/>
</dbReference>
<gene>
    <name evidence="1" type="ORF">M404DRAFT_1004347</name>
</gene>
<dbReference type="AlphaFoldDB" id="A0A0C3NXJ1"/>